<feature type="region of interest" description="Disordered" evidence="6">
    <location>
        <begin position="748"/>
        <end position="805"/>
    </location>
</feature>
<dbReference type="RefSeq" id="XP_013335424.1">
    <property type="nucleotide sequence ID" value="XM_013479970.1"/>
</dbReference>
<protein>
    <recommendedName>
        <fullName evidence="7">PI3K/PI4K catalytic domain-containing protein</fullName>
    </recommendedName>
</protein>
<dbReference type="AlphaFoldDB" id="U6M434"/>
<dbReference type="Pfam" id="PF00454">
    <property type="entry name" value="PI3_PI4_kinase"/>
    <property type="match status" value="1"/>
</dbReference>
<sequence>MPAVEGPAAAGGGGGGGVMMLPSHPLYYFSTHNALRGADGDDLHFRVCFEELHGSRSCELDVYPFYDVQMVKRLLIKKLRLPSSMQVKDVRLIFRGSELPNWRPMTVFFENPVKRLLWAVRGGSAQASIRPFARSQTFRSKELLRILEEVSFQLQPTSLQYLVQRDQLVVRLGFRRNVAPKLTMDGTGGTYILFDGRRRPVAVFKPEDEEAFAPCNPRGYEGRLGQQGLRGGVLSGEGAGREFAAYLLDASYGGFAGVPATMMVEACHPAFCSKGQIEVDGDVMMNTYVRSESSPSVSWKVGSFQAFVEAKECVGNFDARLFSVGDVHRIAIFDLRVMNLDRNDSNILVAPVVGYQKEPSAGGSSRSLRASGGVVKQIQSKLLRSVSAVGSCGTQLCVADKAAVAGAETAASAASGVLTPDGKPTKFRLIPIDHGMILTDVLDVATLDLVWFDWPQSKEPYSESELRLIYSFDVDKDLERLSRRVALRDNCLRTLRLATKLLQICARHHLTVRETATIAVRDDFDIPSPLEHLIRRSLEISYLALDSTSLMSTNRLGFGIMDLAELQGDPGKQQGLRRSSFEAKLKKALRKKKKGVDDGTVEEAAVGANGVCRRCGGIVSAAGAATTGLHGNTSVSCTVPSTVDADGEVDSEDFEERPLVRSCTTIEAWSDSRSPVGAHAQEGTSGEPRACRNTAAAALARAEVSPSEGRLPVAGTVGEIAPSGAAVIDAEDGRRNADDLVPCRCGERIERRSSNGQGDSVDSTSDSDLSSNSLSTSSNDGTQTSWTSSDSDEDSSKSASEVEERLATPTFGSFQAPGAAGGPLRHLPSAALFRYPSGEPRLSGRRKRRTSRNRRRKAETETETKTDDATATVPSVPRNEPDVFGNRHTKGTVRRLNGTARGTGCRPKKQPSATTSTWSLTDSSGRVILLDWRDGRLEKLFFEVYESLLRQHILHNHPQWYTYPYNGEAIERSERRQQLFRREESATLVAPVVAGPTVQVNSQPVHASNTHRRLSSEASDDATATAAGPQSTHKYLKPAQHLHPQSPRQHEDRAPAASRQTRFNISSGA</sequence>
<dbReference type="OMA" id="TMVEACH"/>
<feature type="region of interest" description="Disordered" evidence="6">
    <location>
        <begin position="833"/>
        <end position="918"/>
    </location>
</feature>
<dbReference type="OrthoDB" id="5839at2759"/>
<dbReference type="GeneID" id="25334285"/>
<feature type="compositionally biased region" description="Basic and acidic residues" evidence="6">
    <location>
        <begin position="794"/>
        <end position="805"/>
    </location>
</feature>
<evidence type="ECO:0000313" key="9">
    <source>
        <dbReference type="Proteomes" id="UP000030763"/>
    </source>
</evidence>
<reference evidence="8" key="1">
    <citation type="submission" date="2013-10" db="EMBL/GenBank/DDBJ databases">
        <title>Genomic analysis of the causative agents of coccidiosis in chickens.</title>
        <authorList>
            <person name="Reid A.J."/>
            <person name="Blake D."/>
            <person name="Billington K."/>
            <person name="Browne H."/>
            <person name="Dunn M."/>
            <person name="Hung S."/>
            <person name="Kawahara F."/>
            <person name="Miranda-Saavedra D."/>
            <person name="Mourier T."/>
            <person name="Nagra H."/>
            <person name="Otto T.D."/>
            <person name="Rawlings N."/>
            <person name="Sanchez A."/>
            <person name="Sanders M."/>
            <person name="Subramaniam C."/>
            <person name="Tay Y."/>
            <person name="Dear P."/>
            <person name="Doerig C."/>
            <person name="Gruber A."/>
            <person name="Parkinson J."/>
            <person name="Shirley M."/>
            <person name="Wan K.L."/>
            <person name="Berriman M."/>
            <person name="Tomley F."/>
            <person name="Pain A."/>
        </authorList>
    </citation>
    <scope>NUCLEOTIDE SEQUENCE [LARGE SCALE GENOMIC DNA]</scope>
    <source>
        <strain evidence="8">Weybridge</strain>
    </source>
</reference>
<dbReference type="InterPro" id="IPR000403">
    <property type="entry name" value="PI3/4_kinase_cat_dom"/>
</dbReference>
<evidence type="ECO:0000259" key="7">
    <source>
        <dbReference type="Pfam" id="PF00454"/>
    </source>
</evidence>
<name>U6M434_EIMMA</name>
<feature type="compositionally biased region" description="Basic residues" evidence="6">
    <location>
        <begin position="843"/>
        <end position="857"/>
    </location>
</feature>
<organism evidence="8 9">
    <name type="scientific">Eimeria maxima</name>
    <name type="common">Coccidian parasite</name>
    <dbReference type="NCBI Taxonomy" id="5804"/>
    <lineage>
        <taxon>Eukaryota</taxon>
        <taxon>Sar</taxon>
        <taxon>Alveolata</taxon>
        <taxon>Apicomplexa</taxon>
        <taxon>Conoidasida</taxon>
        <taxon>Coccidia</taxon>
        <taxon>Eucoccidiorida</taxon>
        <taxon>Eimeriorina</taxon>
        <taxon>Eimeriidae</taxon>
        <taxon>Eimeria</taxon>
    </lineage>
</organism>
<evidence type="ECO:0000256" key="3">
    <source>
        <dbReference type="ARBA" id="ARBA00022741"/>
    </source>
</evidence>
<dbReference type="VEuPathDB" id="ToxoDB:EMWEY_00002990"/>
<dbReference type="EMBL" id="HG719839">
    <property type="protein sequence ID" value="CDJ58776.1"/>
    <property type="molecule type" value="Genomic_DNA"/>
</dbReference>
<feature type="compositionally biased region" description="Polar residues" evidence="6">
    <location>
        <begin position="999"/>
        <end position="1008"/>
    </location>
</feature>
<evidence type="ECO:0000256" key="4">
    <source>
        <dbReference type="ARBA" id="ARBA00022777"/>
    </source>
</evidence>
<dbReference type="InterPro" id="IPR044571">
    <property type="entry name" value="P4KG1-8"/>
</dbReference>
<feature type="compositionally biased region" description="Low complexity" evidence="6">
    <location>
        <begin position="759"/>
        <end position="789"/>
    </location>
</feature>
<reference evidence="8" key="2">
    <citation type="submission" date="2013-10" db="EMBL/GenBank/DDBJ databases">
        <authorList>
            <person name="Aslett M."/>
        </authorList>
    </citation>
    <scope>NUCLEOTIDE SEQUENCE [LARGE SCALE GENOMIC DNA]</scope>
    <source>
        <strain evidence="8">Weybridge</strain>
    </source>
</reference>
<accession>U6M434</accession>
<keyword evidence="3" id="KW-0547">Nucleotide-binding</keyword>
<evidence type="ECO:0000256" key="1">
    <source>
        <dbReference type="ARBA" id="ARBA00008941"/>
    </source>
</evidence>
<evidence type="ECO:0000256" key="5">
    <source>
        <dbReference type="ARBA" id="ARBA00022840"/>
    </source>
</evidence>
<keyword evidence="4" id="KW-0418">Kinase</keyword>
<feature type="region of interest" description="Disordered" evidence="6">
    <location>
        <begin position="999"/>
        <end position="1069"/>
    </location>
</feature>
<dbReference type="Proteomes" id="UP000030763">
    <property type="component" value="Unassembled WGS sequence"/>
</dbReference>
<dbReference type="GO" id="GO:0016301">
    <property type="term" value="F:kinase activity"/>
    <property type="evidence" value="ECO:0007669"/>
    <property type="project" value="UniProtKB-KW"/>
</dbReference>
<dbReference type="PANTHER" id="PTHR45800:SF11">
    <property type="entry name" value="PHOSPHATIDYLINOSITOL 3-KINASE-RELATED PROTEIN KINASE"/>
    <property type="match status" value="1"/>
</dbReference>
<feature type="domain" description="PI3K/PI4K catalytic" evidence="7">
    <location>
        <begin position="188"/>
        <end position="511"/>
    </location>
</feature>
<feature type="compositionally biased region" description="Polar residues" evidence="6">
    <location>
        <begin position="1058"/>
        <end position="1069"/>
    </location>
</feature>
<gene>
    <name evidence="8" type="ORF">EMWEY_00002990</name>
</gene>
<dbReference type="PANTHER" id="PTHR45800">
    <property type="entry name" value="PHOSPHATIDYLINOSITOL 4-KINASE GAMMA"/>
    <property type="match status" value="1"/>
</dbReference>
<evidence type="ECO:0000256" key="2">
    <source>
        <dbReference type="ARBA" id="ARBA00022679"/>
    </source>
</evidence>
<keyword evidence="9" id="KW-1185">Reference proteome</keyword>
<keyword evidence="5" id="KW-0067">ATP-binding</keyword>
<feature type="compositionally biased region" description="Basic and acidic residues" evidence="6">
    <location>
        <begin position="858"/>
        <end position="868"/>
    </location>
</feature>
<dbReference type="GO" id="GO:0005524">
    <property type="term" value="F:ATP binding"/>
    <property type="evidence" value="ECO:0007669"/>
    <property type="project" value="UniProtKB-KW"/>
</dbReference>
<keyword evidence="2" id="KW-0808">Transferase</keyword>
<evidence type="ECO:0000313" key="8">
    <source>
        <dbReference type="EMBL" id="CDJ58776.1"/>
    </source>
</evidence>
<proteinExistence type="inferred from homology"/>
<comment type="similarity">
    <text evidence="1">Belongs to the PI3/PI4-kinase family. Type II PI4K subfamily.</text>
</comment>
<evidence type="ECO:0000256" key="6">
    <source>
        <dbReference type="SAM" id="MobiDB-lite"/>
    </source>
</evidence>